<feature type="compositionally biased region" description="Basic and acidic residues" evidence="1">
    <location>
        <begin position="294"/>
        <end position="307"/>
    </location>
</feature>
<dbReference type="Proteomes" id="UP001153069">
    <property type="component" value="Unassembled WGS sequence"/>
</dbReference>
<protein>
    <recommendedName>
        <fullName evidence="4">SAM domain-containing protein</fullName>
    </recommendedName>
</protein>
<evidence type="ECO:0008006" key="4">
    <source>
        <dbReference type="Google" id="ProtNLM"/>
    </source>
</evidence>
<feature type="compositionally biased region" description="Low complexity" evidence="1">
    <location>
        <begin position="366"/>
        <end position="377"/>
    </location>
</feature>
<feature type="region of interest" description="Disordered" evidence="1">
    <location>
        <begin position="338"/>
        <end position="409"/>
    </location>
</feature>
<evidence type="ECO:0000256" key="1">
    <source>
        <dbReference type="SAM" id="MobiDB-lite"/>
    </source>
</evidence>
<name>A0A9N8DSJ0_9STRA</name>
<feature type="compositionally biased region" description="Basic and acidic residues" evidence="1">
    <location>
        <begin position="138"/>
        <end position="155"/>
    </location>
</feature>
<dbReference type="EMBL" id="CAICTM010000320">
    <property type="protein sequence ID" value="CAB9507816.1"/>
    <property type="molecule type" value="Genomic_DNA"/>
</dbReference>
<proteinExistence type="predicted"/>
<gene>
    <name evidence="2" type="ORF">SEMRO_321_G116840.1</name>
</gene>
<evidence type="ECO:0000313" key="2">
    <source>
        <dbReference type="EMBL" id="CAB9507816.1"/>
    </source>
</evidence>
<feature type="region of interest" description="Disordered" evidence="1">
    <location>
        <begin position="277"/>
        <end position="307"/>
    </location>
</feature>
<sequence>MVENPPSVASLAVHPALLHIIQNVLQLQGPNYENLDDLYDVFVALHENAIFTPMDLAQLSKKDLQKLGLKIGHKNKIQTFASWIRSMPRNAKPGTVKPTIVKPSTLEDYMKLSNDDFESYRYLCDSKSESTRSSSAESRSRCTQKKDPARAPNGHEDDEPQAEEPIIGRNIHFTEIPMPKDEASKDTDVGKTDVTLEAGADQQWPCKMLSSVANDPPLSHGEVAIDKVGTAENIALAAAADGALVLVPRIRGQTLPNAQNLFEDDLTLNQEGSVKAPDIEVGHPTPEVQGADVPEVKDAGGKSLTDDVNKVEDVPAAEHGDKVGQGPGPVLNMHKAVAKTHSTAPAKANPKAPAKSKSHYTAQPVAKTDSSTASAKANPMPPAKSKSYYTAQPVAKTDSTASAKANPKAPAVAKPMMTGTAYAIRVLE</sequence>
<accession>A0A9N8DSJ0</accession>
<comment type="caution">
    <text evidence="2">The sequence shown here is derived from an EMBL/GenBank/DDBJ whole genome shotgun (WGS) entry which is preliminary data.</text>
</comment>
<keyword evidence="3" id="KW-1185">Reference proteome</keyword>
<feature type="compositionally biased region" description="Low complexity" evidence="1">
    <location>
        <begin position="344"/>
        <end position="355"/>
    </location>
</feature>
<evidence type="ECO:0000313" key="3">
    <source>
        <dbReference type="Proteomes" id="UP001153069"/>
    </source>
</evidence>
<feature type="region of interest" description="Disordered" evidence="1">
    <location>
        <begin position="128"/>
        <end position="166"/>
    </location>
</feature>
<organism evidence="2 3">
    <name type="scientific">Seminavis robusta</name>
    <dbReference type="NCBI Taxonomy" id="568900"/>
    <lineage>
        <taxon>Eukaryota</taxon>
        <taxon>Sar</taxon>
        <taxon>Stramenopiles</taxon>
        <taxon>Ochrophyta</taxon>
        <taxon>Bacillariophyta</taxon>
        <taxon>Bacillariophyceae</taxon>
        <taxon>Bacillariophycidae</taxon>
        <taxon>Naviculales</taxon>
        <taxon>Naviculaceae</taxon>
        <taxon>Seminavis</taxon>
    </lineage>
</organism>
<dbReference type="AlphaFoldDB" id="A0A9N8DSJ0"/>
<reference evidence="2" key="1">
    <citation type="submission" date="2020-06" db="EMBL/GenBank/DDBJ databases">
        <authorList>
            <consortium name="Plant Systems Biology data submission"/>
        </authorList>
    </citation>
    <scope>NUCLEOTIDE SEQUENCE</scope>
    <source>
        <strain evidence="2">D6</strain>
    </source>
</reference>